<accession>A0A835N287</accession>
<sequence>MIEIVEMDSANKAFERMGRKDVRRRSQSVRCHAKLKCKLEKVQVVICKRSLNAVVTADVGIPIWSCQSTTASPKIDDSMKRAHITAAR</sequence>
<reference evidence="1 2" key="1">
    <citation type="submission" date="2020-10" db="EMBL/GenBank/DDBJ databases">
        <title>Plant Genome Project.</title>
        <authorList>
            <person name="Zhang R.-G."/>
        </authorList>
    </citation>
    <scope>NUCLEOTIDE SEQUENCE [LARGE SCALE GENOMIC DNA]</scope>
    <source>
        <strain evidence="1">FAFU-HL-1</strain>
        <tissue evidence="1">Leaf</tissue>
    </source>
</reference>
<evidence type="ECO:0000313" key="1">
    <source>
        <dbReference type="EMBL" id="KAF9678548.1"/>
    </source>
</evidence>
<proteinExistence type="predicted"/>
<gene>
    <name evidence="1" type="ORF">SADUNF_Sadunf07G0046200</name>
</gene>
<organism evidence="1 2">
    <name type="scientific">Salix dunnii</name>
    <dbReference type="NCBI Taxonomy" id="1413687"/>
    <lineage>
        <taxon>Eukaryota</taxon>
        <taxon>Viridiplantae</taxon>
        <taxon>Streptophyta</taxon>
        <taxon>Embryophyta</taxon>
        <taxon>Tracheophyta</taxon>
        <taxon>Spermatophyta</taxon>
        <taxon>Magnoliopsida</taxon>
        <taxon>eudicotyledons</taxon>
        <taxon>Gunneridae</taxon>
        <taxon>Pentapetalae</taxon>
        <taxon>rosids</taxon>
        <taxon>fabids</taxon>
        <taxon>Malpighiales</taxon>
        <taxon>Salicaceae</taxon>
        <taxon>Saliceae</taxon>
        <taxon>Salix</taxon>
    </lineage>
</organism>
<name>A0A835N287_9ROSI</name>
<keyword evidence="2" id="KW-1185">Reference proteome</keyword>
<dbReference type="EMBL" id="JADGMS010000007">
    <property type="protein sequence ID" value="KAF9678548.1"/>
    <property type="molecule type" value="Genomic_DNA"/>
</dbReference>
<comment type="caution">
    <text evidence="1">The sequence shown here is derived from an EMBL/GenBank/DDBJ whole genome shotgun (WGS) entry which is preliminary data.</text>
</comment>
<dbReference type="Proteomes" id="UP000657918">
    <property type="component" value="Unassembled WGS sequence"/>
</dbReference>
<protein>
    <submittedName>
        <fullName evidence="1">Uncharacterized protein</fullName>
    </submittedName>
</protein>
<evidence type="ECO:0000313" key="2">
    <source>
        <dbReference type="Proteomes" id="UP000657918"/>
    </source>
</evidence>
<dbReference type="AlphaFoldDB" id="A0A835N287"/>